<keyword evidence="7 9" id="KW-0472">Membrane</keyword>
<dbReference type="GO" id="GO:0090529">
    <property type="term" value="P:cell septum assembly"/>
    <property type="evidence" value="ECO:0007669"/>
    <property type="project" value="InterPro"/>
</dbReference>
<protein>
    <recommendedName>
        <fullName evidence="9">Cell division protein FtsQ</fullName>
    </recommendedName>
</protein>
<dbReference type="Pfam" id="PF03799">
    <property type="entry name" value="FtsQ_DivIB_C"/>
    <property type="match status" value="1"/>
</dbReference>
<dbReference type="PROSITE" id="PS51779">
    <property type="entry name" value="POTRA"/>
    <property type="match status" value="1"/>
</dbReference>
<dbReference type="AlphaFoldDB" id="A0A939FZZ6"/>
<keyword evidence="5 9" id="KW-0812">Transmembrane</keyword>
<evidence type="ECO:0000256" key="1">
    <source>
        <dbReference type="ARBA" id="ARBA00004370"/>
    </source>
</evidence>
<evidence type="ECO:0000256" key="7">
    <source>
        <dbReference type="ARBA" id="ARBA00023136"/>
    </source>
</evidence>
<dbReference type="InterPro" id="IPR045335">
    <property type="entry name" value="FtsQ_C_sf"/>
</dbReference>
<evidence type="ECO:0000313" key="12">
    <source>
        <dbReference type="Proteomes" id="UP000664122"/>
    </source>
</evidence>
<dbReference type="InterPro" id="IPR026579">
    <property type="entry name" value="FtsQ"/>
</dbReference>
<dbReference type="GO" id="GO:0032153">
    <property type="term" value="C:cell division site"/>
    <property type="evidence" value="ECO:0007669"/>
    <property type="project" value="UniProtKB-UniRule"/>
</dbReference>
<dbReference type="Gene3D" id="3.40.50.11690">
    <property type="entry name" value="Cell division protein FtsQ/DivIB"/>
    <property type="match status" value="1"/>
</dbReference>
<dbReference type="Gene3D" id="3.10.20.310">
    <property type="entry name" value="membrane protein fhac"/>
    <property type="match status" value="1"/>
</dbReference>
<comment type="function">
    <text evidence="9">Essential cell division protein.</text>
</comment>
<proteinExistence type="inferred from homology"/>
<comment type="subcellular location">
    <subcellularLocation>
        <location evidence="9">Cell inner membrane</location>
        <topology evidence="9">Single-pass type II membrane protein</topology>
    </subcellularLocation>
    <subcellularLocation>
        <location evidence="1">Membrane</location>
    </subcellularLocation>
    <text evidence="9">Localizes to the division septum.</text>
</comment>
<reference evidence="11" key="1">
    <citation type="submission" date="2021-03" db="EMBL/GenBank/DDBJ databases">
        <title>Whole genome sequence of Jiella sp. CQZ9-1.</title>
        <authorList>
            <person name="Tuo L."/>
        </authorList>
    </citation>
    <scope>NUCLEOTIDE SEQUENCE</scope>
    <source>
        <strain evidence="11">CQZ9-1</strain>
    </source>
</reference>
<comment type="similarity">
    <text evidence="9">Belongs to the FtsQ/DivIB family. FtsQ subfamily.</text>
</comment>
<evidence type="ECO:0000256" key="5">
    <source>
        <dbReference type="ARBA" id="ARBA00022692"/>
    </source>
</evidence>
<evidence type="ECO:0000256" key="8">
    <source>
        <dbReference type="ARBA" id="ARBA00023306"/>
    </source>
</evidence>
<keyword evidence="12" id="KW-1185">Reference proteome</keyword>
<dbReference type="EMBL" id="JAFMPP010000013">
    <property type="protein sequence ID" value="MBO0663841.1"/>
    <property type="molecule type" value="Genomic_DNA"/>
</dbReference>
<dbReference type="HAMAP" id="MF_00911">
    <property type="entry name" value="FtsQ_subfam"/>
    <property type="match status" value="1"/>
</dbReference>
<dbReference type="RefSeq" id="WP_207258759.1">
    <property type="nucleotide sequence ID" value="NZ_JAFMPP010000013.1"/>
</dbReference>
<keyword evidence="2 9" id="KW-1003">Cell membrane</keyword>
<evidence type="ECO:0000256" key="6">
    <source>
        <dbReference type="ARBA" id="ARBA00022989"/>
    </source>
</evidence>
<organism evidence="11 12">
    <name type="scientific">Jiella flava</name>
    <dbReference type="NCBI Taxonomy" id="2816857"/>
    <lineage>
        <taxon>Bacteria</taxon>
        <taxon>Pseudomonadati</taxon>
        <taxon>Pseudomonadota</taxon>
        <taxon>Alphaproteobacteria</taxon>
        <taxon>Hyphomicrobiales</taxon>
        <taxon>Aurantimonadaceae</taxon>
        <taxon>Jiella</taxon>
    </lineage>
</organism>
<evidence type="ECO:0000256" key="4">
    <source>
        <dbReference type="ARBA" id="ARBA00022618"/>
    </source>
</evidence>
<dbReference type="GO" id="GO:0043093">
    <property type="term" value="P:FtsZ-dependent cytokinesis"/>
    <property type="evidence" value="ECO:0007669"/>
    <property type="project" value="UniProtKB-UniRule"/>
</dbReference>
<dbReference type="InterPro" id="IPR034746">
    <property type="entry name" value="POTRA"/>
</dbReference>
<keyword evidence="6 9" id="KW-1133">Transmembrane helix</keyword>
<dbReference type="PANTHER" id="PTHR35851:SF1">
    <property type="entry name" value="CELL DIVISION PROTEIN FTSQ"/>
    <property type="match status" value="1"/>
</dbReference>
<comment type="caution">
    <text evidence="11">The sequence shown here is derived from an EMBL/GenBank/DDBJ whole genome shotgun (WGS) entry which is preliminary data.</text>
</comment>
<evidence type="ECO:0000256" key="2">
    <source>
        <dbReference type="ARBA" id="ARBA00022475"/>
    </source>
</evidence>
<evidence type="ECO:0000259" key="10">
    <source>
        <dbReference type="PROSITE" id="PS51779"/>
    </source>
</evidence>
<evidence type="ECO:0000256" key="3">
    <source>
        <dbReference type="ARBA" id="ARBA00022519"/>
    </source>
</evidence>
<dbReference type="PANTHER" id="PTHR35851">
    <property type="entry name" value="CELL DIVISION PROTEIN FTSQ"/>
    <property type="match status" value="1"/>
</dbReference>
<keyword evidence="3 9" id="KW-0997">Cell inner membrane</keyword>
<dbReference type="Pfam" id="PF08478">
    <property type="entry name" value="POTRA_1"/>
    <property type="match status" value="1"/>
</dbReference>
<name>A0A939FZZ6_9HYPH</name>
<keyword evidence="4 9" id="KW-0132">Cell division</keyword>
<dbReference type="Proteomes" id="UP000664122">
    <property type="component" value="Unassembled WGS sequence"/>
</dbReference>
<dbReference type="InterPro" id="IPR005548">
    <property type="entry name" value="Cell_div_FtsQ/DivIB_C"/>
</dbReference>
<keyword evidence="8 9" id="KW-0131">Cell cycle</keyword>
<accession>A0A939FZZ6</accession>
<feature type="domain" description="POTRA" evidence="10">
    <location>
        <begin position="73"/>
        <end position="141"/>
    </location>
</feature>
<sequence>MRDGFDLAPGRLNLFIVRATRRIEGVAARLSEASLPRFGMIATVVIAGSVAYGIAYGGHTNELLDDFGQPLGFGIDQVGVHGNSETSEIDVLQTLWQTGSQTLLSLDPTKAREALEAMPWIDRASVSKIFPDRVDIKVEEHHPYAVWQTGDSFFVVNREGKKIVPYTPGRFDNLPVIVGDDAAAAATSIVDDMESFPELRARVAAYVRVGARRWDLELKNGVKIELPEVKPIDALTEVVDMDRRYTLLERDISVVDVRLSDRVVVRLTPGAVKRRNERLAERDKLLKRLRKEKPV</sequence>
<evidence type="ECO:0000313" key="11">
    <source>
        <dbReference type="EMBL" id="MBO0663841.1"/>
    </source>
</evidence>
<gene>
    <name evidence="9" type="primary">ftsQ</name>
    <name evidence="11" type="ORF">J1C48_14770</name>
</gene>
<dbReference type="GO" id="GO:0005886">
    <property type="term" value="C:plasma membrane"/>
    <property type="evidence" value="ECO:0007669"/>
    <property type="project" value="UniProtKB-SubCell"/>
</dbReference>
<dbReference type="InterPro" id="IPR013685">
    <property type="entry name" value="POTRA_FtsQ_type"/>
</dbReference>
<evidence type="ECO:0000256" key="9">
    <source>
        <dbReference type="HAMAP-Rule" id="MF_00911"/>
    </source>
</evidence>